<protein>
    <submittedName>
        <fullName evidence="2">Uncharacterized protein</fullName>
    </submittedName>
</protein>
<feature type="non-terminal residue" evidence="2">
    <location>
        <position position="1"/>
    </location>
</feature>
<feature type="chain" id="PRO_5045277158" evidence="1">
    <location>
        <begin position="27"/>
        <end position="96"/>
    </location>
</feature>
<dbReference type="Proteomes" id="UP001057375">
    <property type="component" value="Unassembled WGS sequence"/>
</dbReference>
<feature type="signal peptide" evidence="1">
    <location>
        <begin position="1"/>
        <end position="26"/>
    </location>
</feature>
<reference evidence="2" key="1">
    <citation type="submission" date="2022-03" db="EMBL/GenBank/DDBJ databases">
        <title>Draft genome sequence of Aduncisulcus paluster, a free-living microaerophilic Fornicata.</title>
        <authorList>
            <person name="Yuyama I."/>
            <person name="Kume K."/>
            <person name="Tamura T."/>
            <person name="Inagaki Y."/>
            <person name="Hashimoto T."/>
        </authorList>
    </citation>
    <scope>NUCLEOTIDE SEQUENCE</scope>
    <source>
        <strain evidence="2">NY0171</strain>
    </source>
</reference>
<keyword evidence="3" id="KW-1185">Reference proteome</keyword>
<name>A0ABQ5JW95_9EUKA</name>
<feature type="non-terminal residue" evidence="2">
    <location>
        <position position="96"/>
    </location>
</feature>
<accession>A0ABQ5JW95</accession>
<comment type="caution">
    <text evidence="2">The sequence shown here is derived from an EMBL/GenBank/DDBJ whole genome shotgun (WGS) entry which is preliminary data.</text>
</comment>
<gene>
    <name evidence="2" type="ORF">ADUPG1_004273</name>
</gene>
<evidence type="ECO:0000256" key="1">
    <source>
        <dbReference type="SAM" id="SignalP"/>
    </source>
</evidence>
<sequence length="96" mass="10718">AWITLVDPCLLETLFLATGLQDSVSAEELKTELDKKFGASSTQAFFYDLDKLSVTVLDQSKLIFYIARFKEVVKLNPDFGDGESLVKRFIAGIKIP</sequence>
<evidence type="ECO:0000313" key="2">
    <source>
        <dbReference type="EMBL" id="GKT18763.1"/>
    </source>
</evidence>
<dbReference type="EMBL" id="BQXS01006262">
    <property type="protein sequence ID" value="GKT18763.1"/>
    <property type="molecule type" value="Genomic_DNA"/>
</dbReference>
<keyword evidence="1" id="KW-0732">Signal</keyword>
<organism evidence="2 3">
    <name type="scientific">Aduncisulcus paluster</name>
    <dbReference type="NCBI Taxonomy" id="2918883"/>
    <lineage>
        <taxon>Eukaryota</taxon>
        <taxon>Metamonada</taxon>
        <taxon>Carpediemonas-like organisms</taxon>
        <taxon>Aduncisulcus</taxon>
    </lineage>
</organism>
<proteinExistence type="predicted"/>
<evidence type="ECO:0000313" key="3">
    <source>
        <dbReference type="Proteomes" id="UP001057375"/>
    </source>
</evidence>